<sequence length="200" mass="21703">MNLMHLFLLVPLGWFVLVAVKPRVHWYVRAWAYRDPEANEPSDTAFSLYRLGAVVMVVLCLVAWVQAFDLSGSDSASPRQERSPSAPAGELEPADADPDTHRLTTAASDQGRISGYSQDGSGFALYVVPGACTGRQVFARVVQEDEETVTVSATISSSDVSCGGELRVLRAQVRSDVTVGERQVVDVDGEPVWPCEENCS</sequence>
<keyword evidence="2" id="KW-1133">Transmembrane helix</keyword>
<accession>A0ABV2A2G5</accession>
<feature type="domain" description="DUF6199" evidence="3">
    <location>
        <begin position="8"/>
        <end position="65"/>
    </location>
</feature>
<dbReference type="EMBL" id="JBEQNB010000018">
    <property type="protein sequence ID" value="MES0837550.1"/>
    <property type="molecule type" value="Genomic_DNA"/>
</dbReference>
<evidence type="ECO:0000313" key="5">
    <source>
        <dbReference type="Proteomes" id="UP001432401"/>
    </source>
</evidence>
<dbReference type="RefSeq" id="WP_352986448.1">
    <property type="nucleotide sequence ID" value="NZ_JBEQNA010000018.1"/>
</dbReference>
<dbReference type="Pfam" id="PF19701">
    <property type="entry name" value="DUF6199"/>
    <property type="match status" value="1"/>
</dbReference>
<name>A0ABV2A2G5_9ACTN</name>
<evidence type="ECO:0000256" key="2">
    <source>
        <dbReference type="SAM" id="Phobius"/>
    </source>
</evidence>
<feature type="transmembrane region" description="Helical" evidence="2">
    <location>
        <begin position="46"/>
        <end position="65"/>
    </location>
</feature>
<evidence type="ECO:0000259" key="3">
    <source>
        <dbReference type="Pfam" id="PF19701"/>
    </source>
</evidence>
<protein>
    <recommendedName>
        <fullName evidence="3">DUF6199 domain-containing protein</fullName>
    </recommendedName>
</protein>
<proteinExistence type="predicted"/>
<dbReference type="Proteomes" id="UP001432401">
    <property type="component" value="Unassembled WGS sequence"/>
</dbReference>
<organism evidence="4 5">
    <name type="scientific">Nocardiopsis tropica</name>
    <dbReference type="NCBI Taxonomy" id="109330"/>
    <lineage>
        <taxon>Bacteria</taxon>
        <taxon>Bacillati</taxon>
        <taxon>Actinomycetota</taxon>
        <taxon>Actinomycetes</taxon>
        <taxon>Streptosporangiales</taxon>
        <taxon>Nocardiopsidaceae</taxon>
        <taxon>Nocardiopsis</taxon>
    </lineage>
</organism>
<reference evidence="4 5" key="1">
    <citation type="submission" date="2024-06" db="EMBL/GenBank/DDBJ databases">
        <authorList>
            <person name="Bataeva Y.V."/>
            <person name="Grigorian L.N."/>
            <person name="Solomentsev V.I."/>
        </authorList>
    </citation>
    <scope>NUCLEOTIDE SEQUENCE [LARGE SCALE GENOMIC DNA]</scope>
    <source>
        <strain evidence="5">SCPM-O-B-12605 (RCAM04882)</strain>
    </source>
</reference>
<evidence type="ECO:0000313" key="4">
    <source>
        <dbReference type="EMBL" id="MES0837550.1"/>
    </source>
</evidence>
<keyword evidence="2" id="KW-0472">Membrane</keyword>
<feature type="region of interest" description="Disordered" evidence="1">
    <location>
        <begin position="72"/>
        <end position="113"/>
    </location>
</feature>
<keyword evidence="2" id="KW-0812">Transmembrane</keyword>
<keyword evidence="5" id="KW-1185">Reference proteome</keyword>
<evidence type="ECO:0000256" key="1">
    <source>
        <dbReference type="SAM" id="MobiDB-lite"/>
    </source>
</evidence>
<comment type="caution">
    <text evidence="4">The sequence shown here is derived from an EMBL/GenBank/DDBJ whole genome shotgun (WGS) entry which is preliminary data.</text>
</comment>
<dbReference type="InterPro" id="IPR045679">
    <property type="entry name" value="DUF6199"/>
</dbReference>
<gene>
    <name evidence="4" type="ORF">ABUK86_27505</name>
</gene>